<gene>
    <name evidence="2" type="ORF">FIBSPDRAFT_114859</name>
</gene>
<reference evidence="2 3" key="1">
    <citation type="journal article" date="2016" name="Mol. Biol. Evol.">
        <title>Comparative Genomics of Early-Diverging Mushroom-Forming Fungi Provides Insights into the Origins of Lignocellulose Decay Capabilities.</title>
        <authorList>
            <person name="Nagy L.G."/>
            <person name="Riley R."/>
            <person name="Tritt A."/>
            <person name="Adam C."/>
            <person name="Daum C."/>
            <person name="Floudas D."/>
            <person name="Sun H."/>
            <person name="Yadav J.S."/>
            <person name="Pangilinan J."/>
            <person name="Larsson K.H."/>
            <person name="Matsuura K."/>
            <person name="Barry K."/>
            <person name="Labutti K."/>
            <person name="Kuo R."/>
            <person name="Ohm R.A."/>
            <person name="Bhattacharya S.S."/>
            <person name="Shirouzu T."/>
            <person name="Yoshinaga Y."/>
            <person name="Martin F.M."/>
            <person name="Grigoriev I.V."/>
            <person name="Hibbett D.S."/>
        </authorList>
    </citation>
    <scope>NUCLEOTIDE SEQUENCE [LARGE SCALE GENOMIC DNA]</scope>
    <source>
        <strain evidence="2 3">CBS 109695</strain>
    </source>
</reference>
<dbReference type="SUPFAM" id="SSF54695">
    <property type="entry name" value="POZ domain"/>
    <property type="match status" value="1"/>
</dbReference>
<evidence type="ECO:0000313" key="3">
    <source>
        <dbReference type="Proteomes" id="UP000076532"/>
    </source>
</evidence>
<dbReference type="AlphaFoldDB" id="A0A166D2S3"/>
<evidence type="ECO:0000313" key="2">
    <source>
        <dbReference type="EMBL" id="KZP14252.1"/>
    </source>
</evidence>
<accession>A0A166D2S3</accession>
<dbReference type="EMBL" id="KV417620">
    <property type="protein sequence ID" value="KZP14252.1"/>
    <property type="molecule type" value="Genomic_DNA"/>
</dbReference>
<sequence>MAATDRIIVIADPPFDDPGADIILRSSDDVEFRASKLFLSKASNFFSGMFELPQGPASNDQEMCDGVPVVPMPEPASVIKHFLQCCYPLASTGKITFDDVLGVSGLFEAARKYGVDGVEPIVRFAVGANSALLQNQPFEVYALAVHNKWEAEAKAAARRLLADGPPWESPYIATTHPVSAGELHRLHNYFSRCATAANDALNCGSWPPFCDSMTACPQCQHTGGVLFQQGDVPHWKRPNAFWAYYLDSMKECLSKRPCGAVAVSIDSIGKALWMHGQCSTCVANALRGGAGPPEILNMAKWLQSRIDLHVSKFRALHRRSCWKYRHSGSTREWDNWSHLRLPHSRHMPIAVSLFSCFPIFALQNLNAHLFSYIFICRVLLDREQGTCVLAHPCH</sequence>
<dbReference type="Gene3D" id="3.30.710.10">
    <property type="entry name" value="Potassium Channel Kv1.1, Chain A"/>
    <property type="match status" value="1"/>
</dbReference>
<dbReference type="CDD" id="cd18186">
    <property type="entry name" value="BTB_POZ_ZBTB_KLHL-like"/>
    <property type="match status" value="1"/>
</dbReference>
<dbReference type="Proteomes" id="UP000076532">
    <property type="component" value="Unassembled WGS sequence"/>
</dbReference>
<dbReference type="InterPro" id="IPR011333">
    <property type="entry name" value="SKP1/BTB/POZ_sf"/>
</dbReference>
<dbReference type="PROSITE" id="PS50097">
    <property type="entry name" value="BTB"/>
    <property type="match status" value="1"/>
</dbReference>
<dbReference type="OrthoDB" id="6359816at2759"/>
<dbReference type="InterPro" id="IPR000210">
    <property type="entry name" value="BTB/POZ_dom"/>
</dbReference>
<feature type="domain" description="BTB" evidence="1">
    <location>
        <begin position="20"/>
        <end position="51"/>
    </location>
</feature>
<proteinExistence type="predicted"/>
<evidence type="ECO:0000259" key="1">
    <source>
        <dbReference type="PROSITE" id="PS50097"/>
    </source>
</evidence>
<keyword evidence="3" id="KW-1185">Reference proteome</keyword>
<organism evidence="2 3">
    <name type="scientific">Athelia psychrophila</name>
    <dbReference type="NCBI Taxonomy" id="1759441"/>
    <lineage>
        <taxon>Eukaryota</taxon>
        <taxon>Fungi</taxon>
        <taxon>Dikarya</taxon>
        <taxon>Basidiomycota</taxon>
        <taxon>Agaricomycotina</taxon>
        <taxon>Agaricomycetes</taxon>
        <taxon>Agaricomycetidae</taxon>
        <taxon>Atheliales</taxon>
        <taxon>Atheliaceae</taxon>
        <taxon>Athelia</taxon>
    </lineage>
</organism>
<dbReference type="SMART" id="SM00225">
    <property type="entry name" value="BTB"/>
    <property type="match status" value="1"/>
</dbReference>
<protein>
    <recommendedName>
        <fullName evidence="1">BTB domain-containing protein</fullName>
    </recommendedName>
</protein>
<name>A0A166D2S3_9AGAM</name>
<dbReference type="Pfam" id="PF00651">
    <property type="entry name" value="BTB"/>
    <property type="match status" value="1"/>
</dbReference>